<keyword evidence="2" id="KW-1185">Reference proteome</keyword>
<accession>A0A495V230</accession>
<comment type="caution">
    <text evidence="1">The sequence shown here is derived from an EMBL/GenBank/DDBJ whole genome shotgun (WGS) entry which is preliminary data.</text>
</comment>
<dbReference type="RefSeq" id="WP_281269126.1">
    <property type="nucleotide sequence ID" value="NZ_RBXL01000001.1"/>
</dbReference>
<evidence type="ECO:0000313" key="2">
    <source>
        <dbReference type="Proteomes" id="UP000274556"/>
    </source>
</evidence>
<sequence length="40" mass="4398">MIRVNRAGRYDIVFPTAAVANILVSLAESRARIKALKESP</sequence>
<name>A0A495V230_9GAMM</name>
<dbReference type="EMBL" id="RBXL01000001">
    <property type="protein sequence ID" value="RKT43394.1"/>
    <property type="molecule type" value="Genomic_DNA"/>
</dbReference>
<dbReference type="Proteomes" id="UP000274556">
    <property type="component" value="Unassembled WGS sequence"/>
</dbReference>
<reference evidence="1 2" key="1">
    <citation type="submission" date="2018-10" db="EMBL/GenBank/DDBJ databases">
        <title>Genomic Encyclopedia of Archaeal and Bacterial Type Strains, Phase II (KMG-II): from individual species to whole genera.</title>
        <authorList>
            <person name="Goeker M."/>
        </authorList>
    </citation>
    <scope>NUCLEOTIDE SEQUENCE [LARGE SCALE GENOMIC DNA]</scope>
    <source>
        <strain evidence="1 2">DSM 235</strain>
    </source>
</reference>
<organism evidence="1 2">
    <name type="scientific">Thiocapsa rosea</name>
    <dbReference type="NCBI Taxonomy" id="69360"/>
    <lineage>
        <taxon>Bacteria</taxon>
        <taxon>Pseudomonadati</taxon>
        <taxon>Pseudomonadota</taxon>
        <taxon>Gammaproteobacteria</taxon>
        <taxon>Chromatiales</taxon>
        <taxon>Chromatiaceae</taxon>
        <taxon>Thiocapsa</taxon>
    </lineage>
</organism>
<gene>
    <name evidence="1" type="ORF">BDD21_0727</name>
</gene>
<protein>
    <submittedName>
        <fullName evidence="1">Uncharacterized protein</fullName>
    </submittedName>
</protein>
<dbReference type="AlphaFoldDB" id="A0A495V230"/>
<proteinExistence type="predicted"/>
<evidence type="ECO:0000313" key="1">
    <source>
        <dbReference type="EMBL" id="RKT43394.1"/>
    </source>
</evidence>